<evidence type="ECO:0000313" key="1">
    <source>
        <dbReference type="EMBL" id="KAH9752120.1"/>
    </source>
</evidence>
<accession>A0ACB8KCI2</accession>
<protein>
    <submittedName>
        <fullName evidence="1">Reverse transcriptase domain-containing protein</fullName>
    </submittedName>
</protein>
<name>A0ACB8KCI2_CITSI</name>
<keyword evidence="1" id="KW-0695">RNA-directed DNA polymerase</keyword>
<dbReference type="Proteomes" id="UP000829398">
    <property type="component" value="Chromosome 5"/>
</dbReference>
<dbReference type="EMBL" id="CM039174">
    <property type="protein sequence ID" value="KAH9752120.1"/>
    <property type="molecule type" value="Genomic_DNA"/>
</dbReference>
<organism evidence="1 2">
    <name type="scientific">Citrus sinensis</name>
    <name type="common">Sweet orange</name>
    <name type="synonym">Citrus aurantium var. sinensis</name>
    <dbReference type="NCBI Taxonomy" id="2711"/>
    <lineage>
        <taxon>Eukaryota</taxon>
        <taxon>Viridiplantae</taxon>
        <taxon>Streptophyta</taxon>
        <taxon>Embryophyta</taxon>
        <taxon>Tracheophyta</taxon>
        <taxon>Spermatophyta</taxon>
        <taxon>Magnoliopsida</taxon>
        <taxon>eudicotyledons</taxon>
        <taxon>Gunneridae</taxon>
        <taxon>Pentapetalae</taxon>
        <taxon>rosids</taxon>
        <taxon>malvids</taxon>
        <taxon>Sapindales</taxon>
        <taxon>Rutaceae</taxon>
        <taxon>Aurantioideae</taxon>
        <taxon>Citrus</taxon>
    </lineage>
</organism>
<reference evidence="2" key="1">
    <citation type="journal article" date="2023" name="Hortic. Res.">
        <title>A chromosome-level phased genome enabling allele-level studies in sweet orange: a case study on citrus Huanglongbing tolerance.</title>
        <authorList>
            <person name="Wu B."/>
            <person name="Yu Q."/>
            <person name="Deng Z."/>
            <person name="Duan Y."/>
            <person name="Luo F."/>
            <person name="Gmitter F. Jr."/>
        </authorList>
    </citation>
    <scope>NUCLEOTIDE SEQUENCE [LARGE SCALE GENOMIC DNA]</scope>
    <source>
        <strain evidence="2">cv. Valencia</strain>
    </source>
</reference>
<keyword evidence="2" id="KW-1185">Reference proteome</keyword>
<proteinExistence type="predicted"/>
<keyword evidence="1" id="KW-0548">Nucleotidyltransferase</keyword>
<evidence type="ECO:0000313" key="2">
    <source>
        <dbReference type="Proteomes" id="UP000829398"/>
    </source>
</evidence>
<sequence length="939" mass="108325">MAFHLYDKRILRKIVIKIDYHTELRERRKFARMAVRISLSQPLLSQFSLDGKIQRVEYEGLPVICYQCGKYGHNSIGCPSKQTMNKANNDTSENIIPANMTGDKDDGVDMHTKNSEKFGPWMMVSRRGKPKFVVEKENIVAAERNQGNNIPVTSRFDVLSEDLDTNNTVEATVTIPNLEPSQRQPKSITDHFHTRKNLPLKTPSILNLKINSPKESKWPNHNTHNLPNLPREPTSTLTLTTLDPQNHTAITFSSKTHETVDNPPVFPRNLASANSKQQPHSPQINEHGEDKEEGDIRLMEDYAGDPQFTFGNKADDNMSDDENSFVNESPDMHGEADLEFWPGSPSFRRIFATLVKSYNPTIVVILEPRISGSKADEFIKKSGFDRSHRVEATGFSEGIWILWRSFFDVEIVFYHTQFIHLKISVQNVIQSWVTTVYASPNYAGRHALWYHLNNIANMGICPHFNSWFHANHIVDLQFSGPRYTWSRENLSKRLDRAMSNQEWILKFDNYSVTHLPRVESDHRPILVRFERQILSAWMTDNRFGDFMQESWQKNLPYSQAASTFTSKVINWNREIFGNIFKRKKQLLARIGGIQKALESKPLRSLYRLEAKLKQKLEELLSQEELLWYQKSRRDWISYGDRNTSFFHQKTITRRARNRIIAIKDNRDIWLYDTHDIKSHAVSFFSTLYKSDQAFLRKVLASLINNEEIRQAVFQMKPFKAPGIDGFPTGFYQSQWHIVGDSFSSGIKDIFKSHSVPSEVNKTLLVLIPKSEHPTSLKMYCPISLCTVFYKTVTKIIVNRLQAVLPDLIGPRQTSFVPGRHITENIIIAQEVVHSMRQKMGKKGFMAIKGDMEKAYDRLSWNFNYETLTELALPLDLVRLIMECITSTSMNILWHGELTDDFFPSRGTESRDLSLNSTRSLEAYPFISAGYSLKPSFFCG</sequence>
<comment type="caution">
    <text evidence="1">The sequence shown here is derived from an EMBL/GenBank/DDBJ whole genome shotgun (WGS) entry which is preliminary data.</text>
</comment>
<keyword evidence="1" id="KW-0808">Transferase</keyword>
<gene>
    <name evidence="1" type="ORF">KPL71_014571</name>
</gene>